<dbReference type="NCBIfam" id="TIGR03860">
    <property type="entry name" value="FMN_nitrolo"/>
    <property type="match status" value="1"/>
</dbReference>
<reference evidence="7" key="1">
    <citation type="submission" date="2022-10" db="EMBL/GenBank/DDBJ databases">
        <title>Chitiniphilus purpureus sp. nov., a novel chitin-degrading bacterium isolated from crawfish pond sediment.</title>
        <authorList>
            <person name="Li K."/>
        </authorList>
    </citation>
    <scope>NUCLEOTIDE SEQUENCE</scope>
    <source>
        <strain evidence="7">CD1</strain>
    </source>
</reference>
<dbReference type="Gene3D" id="3.20.20.30">
    <property type="entry name" value="Luciferase-like domain"/>
    <property type="match status" value="1"/>
</dbReference>
<dbReference type="RefSeq" id="WP_263124891.1">
    <property type="nucleotide sequence ID" value="NZ_CP106753.1"/>
</dbReference>
<evidence type="ECO:0000313" key="7">
    <source>
        <dbReference type="EMBL" id="UXY15481.1"/>
    </source>
</evidence>
<evidence type="ECO:0000256" key="3">
    <source>
        <dbReference type="ARBA" id="ARBA00023002"/>
    </source>
</evidence>
<evidence type="ECO:0000256" key="5">
    <source>
        <dbReference type="ARBA" id="ARBA00033748"/>
    </source>
</evidence>
<dbReference type="PANTHER" id="PTHR30011:SF16">
    <property type="entry name" value="C2H2 FINGER DOMAIN TRANSCRIPTION FACTOR (EUROFUNG)-RELATED"/>
    <property type="match status" value="1"/>
</dbReference>
<dbReference type="InterPro" id="IPR051260">
    <property type="entry name" value="Diverse_substr_monoxygenases"/>
</dbReference>
<dbReference type="Pfam" id="PF00296">
    <property type="entry name" value="Bac_luciferase"/>
    <property type="match status" value="1"/>
</dbReference>
<keyword evidence="8" id="KW-1185">Reference proteome</keyword>
<evidence type="ECO:0000256" key="4">
    <source>
        <dbReference type="ARBA" id="ARBA00023033"/>
    </source>
</evidence>
<dbReference type="PIRSF" id="PIRSF000337">
    <property type="entry name" value="NTA_MOA"/>
    <property type="match status" value="1"/>
</dbReference>
<dbReference type="Proteomes" id="UP001061302">
    <property type="component" value="Chromosome"/>
</dbReference>
<keyword evidence="3" id="KW-0560">Oxidoreductase</keyword>
<evidence type="ECO:0000256" key="2">
    <source>
        <dbReference type="ARBA" id="ARBA00022643"/>
    </source>
</evidence>
<protein>
    <submittedName>
        <fullName evidence="7">LLM class flavin-dependent oxidoreductase</fullName>
    </submittedName>
</protein>
<gene>
    <name evidence="7" type="ORF">N8I74_00245</name>
</gene>
<accession>A0ABY6DMA7</accession>
<comment type="similarity">
    <text evidence="5">Belongs to the NtaA/SnaA/DszA monooxygenase family.</text>
</comment>
<keyword evidence="4" id="KW-0503">Monooxygenase</keyword>
<feature type="domain" description="Luciferase-like" evidence="6">
    <location>
        <begin position="20"/>
        <end position="387"/>
    </location>
</feature>
<dbReference type="CDD" id="cd01095">
    <property type="entry name" value="Nitrilotriacetate_monoxgenase"/>
    <property type="match status" value="1"/>
</dbReference>
<dbReference type="PANTHER" id="PTHR30011">
    <property type="entry name" value="ALKANESULFONATE MONOOXYGENASE-RELATED"/>
    <property type="match status" value="1"/>
</dbReference>
<name>A0ABY6DMA7_9NEIS</name>
<dbReference type="InterPro" id="IPR016215">
    <property type="entry name" value="NTA_MOA"/>
</dbReference>
<evidence type="ECO:0000256" key="1">
    <source>
        <dbReference type="ARBA" id="ARBA00022630"/>
    </source>
</evidence>
<dbReference type="SUPFAM" id="SSF51679">
    <property type="entry name" value="Bacterial luciferase-like"/>
    <property type="match status" value="1"/>
</dbReference>
<dbReference type="InterPro" id="IPR011251">
    <property type="entry name" value="Luciferase-like_dom"/>
</dbReference>
<dbReference type="InterPro" id="IPR036661">
    <property type="entry name" value="Luciferase-like_sf"/>
</dbReference>
<keyword evidence="2" id="KW-0288">FMN</keyword>
<sequence>MSKRQIKLGAFLSPTGHHAAAWRHPDTNPAGATDFEHFRKLAQLAEAAKFDAIFTADSDGLWRGTGDRTLRAKSGHSAGSSFEPITLYSALSAVTRNIGFVATASTTYNEPWHIARKFASLDLLSGGRAAWNVVTSGNANAAYNFGLGGHPEHADRYRRAEEFVEVVKGLWDSWEDDAHVYDKASGIYTDPDKLHELNHVGEYFNVKGPLSVPRSPQGHPVIVQAGASEPGRELAAKTAEAIFAAWQTLEDAQAFYRDVKNRAANKYGRNPDHIKILPGVYPVIGRTEQEALDKKEQLRQLIDPEIGLSLLASLGGSDALRDYDLDGPVPQDLPETNNNKSRQRLLLDLAAREQLTIRQLYEWVAGARGHRVIHGTPDSIADQLEEWFVSEAADGFNLLAPTYPGGLVDFIDLVVPILRHRGLFRTEYEAATLRGNLGLAIPENRHTAARHARRSA</sequence>
<proteinExistence type="inferred from homology"/>
<evidence type="ECO:0000259" key="6">
    <source>
        <dbReference type="Pfam" id="PF00296"/>
    </source>
</evidence>
<evidence type="ECO:0000313" key="8">
    <source>
        <dbReference type="Proteomes" id="UP001061302"/>
    </source>
</evidence>
<dbReference type="EMBL" id="CP106753">
    <property type="protein sequence ID" value="UXY15481.1"/>
    <property type="molecule type" value="Genomic_DNA"/>
</dbReference>
<organism evidence="7 8">
    <name type="scientific">Chitiniphilus purpureus</name>
    <dbReference type="NCBI Taxonomy" id="2981137"/>
    <lineage>
        <taxon>Bacteria</taxon>
        <taxon>Pseudomonadati</taxon>
        <taxon>Pseudomonadota</taxon>
        <taxon>Betaproteobacteria</taxon>
        <taxon>Neisseriales</taxon>
        <taxon>Chitinibacteraceae</taxon>
        <taxon>Chitiniphilus</taxon>
    </lineage>
</organism>
<keyword evidence="1" id="KW-0285">Flavoprotein</keyword>